<evidence type="ECO:0000256" key="2">
    <source>
        <dbReference type="SAM" id="Phobius"/>
    </source>
</evidence>
<sequence length="360" mass="39738">MSALRAPLATTTTNHNCSNIFSRSLAQPKVLQLESVSKSHQLTTYSHNSLDVQPAIDHSTSLRNMVTGSTVFEYNALPECTSSCKIIQASETNCVPPVSNHFTYQDCVCQSTYLGSLQKSGAICHGACSDEDDELIHEYYNRMCGQSNIPETTTSRLPPTTTLSTLITGYKTLVTVQAPMKSAPPPQQTHVEVIENQEPWLQQNGKYFARIGGGVVILIAIFLVLVHLYKRHNRESALENAGQRHPFIPLQDVNPLPNQPFGPATHQQPSLQPHSSSESDLGYSSRFPGITRPQPSFTFGATVRAYASDSQNDLHEMQHPTGRCGTLCRSLSRTERLIIERIRTTGRPDIPISATPKIVR</sequence>
<feature type="transmembrane region" description="Helical" evidence="2">
    <location>
        <begin position="207"/>
        <end position="229"/>
    </location>
</feature>
<dbReference type="Proteomes" id="UP000624244">
    <property type="component" value="Unassembled WGS sequence"/>
</dbReference>
<feature type="compositionally biased region" description="Low complexity" evidence="1">
    <location>
        <begin position="266"/>
        <end position="279"/>
    </location>
</feature>
<reference evidence="3" key="1">
    <citation type="submission" date="2019-11" db="EMBL/GenBank/DDBJ databases">
        <title>Bipolaris sorokiniana Genome sequencing.</title>
        <authorList>
            <person name="Wang H."/>
        </authorList>
    </citation>
    <scope>NUCLEOTIDE SEQUENCE</scope>
</reference>
<evidence type="ECO:0000256" key="1">
    <source>
        <dbReference type="SAM" id="MobiDB-lite"/>
    </source>
</evidence>
<proteinExistence type="predicted"/>
<evidence type="ECO:0000313" key="3">
    <source>
        <dbReference type="EMBL" id="KAF5850068.1"/>
    </source>
</evidence>
<keyword evidence="2" id="KW-1133">Transmembrane helix</keyword>
<accession>A0A8H6DW34</accession>
<comment type="caution">
    <text evidence="3">The sequence shown here is derived from an EMBL/GenBank/DDBJ whole genome shotgun (WGS) entry which is preliminary data.</text>
</comment>
<gene>
    <name evidence="3" type="ORF">GGP41_002340</name>
</gene>
<protein>
    <submittedName>
        <fullName evidence="3">Uncharacterized protein</fullName>
    </submittedName>
</protein>
<keyword evidence="2" id="KW-0472">Membrane</keyword>
<keyword evidence="2" id="KW-0812">Transmembrane</keyword>
<feature type="region of interest" description="Disordered" evidence="1">
    <location>
        <begin position="249"/>
        <end position="283"/>
    </location>
</feature>
<organism evidence="3 4">
    <name type="scientific">Cochliobolus sativus</name>
    <name type="common">Common root rot and spot blotch fungus</name>
    <name type="synonym">Bipolaris sorokiniana</name>
    <dbReference type="NCBI Taxonomy" id="45130"/>
    <lineage>
        <taxon>Eukaryota</taxon>
        <taxon>Fungi</taxon>
        <taxon>Dikarya</taxon>
        <taxon>Ascomycota</taxon>
        <taxon>Pezizomycotina</taxon>
        <taxon>Dothideomycetes</taxon>
        <taxon>Pleosporomycetidae</taxon>
        <taxon>Pleosporales</taxon>
        <taxon>Pleosporineae</taxon>
        <taxon>Pleosporaceae</taxon>
        <taxon>Bipolaris</taxon>
    </lineage>
</organism>
<dbReference type="EMBL" id="WNKQ01000007">
    <property type="protein sequence ID" value="KAF5850068.1"/>
    <property type="molecule type" value="Genomic_DNA"/>
</dbReference>
<dbReference type="AlphaFoldDB" id="A0A8H6DW34"/>
<evidence type="ECO:0000313" key="4">
    <source>
        <dbReference type="Proteomes" id="UP000624244"/>
    </source>
</evidence>
<name>A0A8H6DW34_COCSA</name>